<dbReference type="RefSeq" id="WP_279250491.1">
    <property type="nucleotide sequence ID" value="NZ_SHNO01000001.1"/>
</dbReference>
<evidence type="ECO:0000313" key="2">
    <source>
        <dbReference type="Proteomes" id="UP001143304"/>
    </source>
</evidence>
<dbReference type="InterPro" id="IPR011042">
    <property type="entry name" value="6-blade_b-propeller_TolB-like"/>
</dbReference>
<evidence type="ECO:0008006" key="3">
    <source>
        <dbReference type="Google" id="ProtNLM"/>
    </source>
</evidence>
<protein>
    <recommendedName>
        <fullName evidence="3">Streptogramin lyase</fullName>
    </recommendedName>
</protein>
<reference evidence="1" key="1">
    <citation type="submission" date="2019-02" db="EMBL/GenBank/DDBJ databases">
        <authorList>
            <person name="Li S.-H."/>
        </authorList>
    </citation>
    <scope>NUCLEOTIDE SEQUENCE</scope>
    <source>
        <strain evidence="1">IMCC11814</strain>
    </source>
</reference>
<dbReference type="Proteomes" id="UP001143304">
    <property type="component" value="Unassembled WGS sequence"/>
</dbReference>
<proteinExistence type="predicted"/>
<accession>A0ABT3T935</accession>
<comment type="caution">
    <text evidence="1">The sequence shown here is derived from an EMBL/GenBank/DDBJ whole genome shotgun (WGS) entry which is preliminary data.</text>
</comment>
<dbReference type="EMBL" id="SHNO01000001">
    <property type="protein sequence ID" value="MCX2978801.1"/>
    <property type="molecule type" value="Genomic_DNA"/>
</dbReference>
<dbReference type="Gene3D" id="2.120.10.30">
    <property type="entry name" value="TolB, C-terminal domain"/>
    <property type="match status" value="1"/>
</dbReference>
<keyword evidence="2" id="KW-1185">Reference proteome</keyword>
<dbReference type="SUPFAM" id="SSF63829">
    <property type="entry name" value="Calcium-dependent phosphotriesterase"/>
    <property type="match status" value="1"/>
</dbReference>
<gene>
    <name evidence="1" type="ORF">EYC82_15650</name>
</gene>
<organism evidence="1 2">
    <name type="scientific">Candidatus Marimicrobium litorale</name>
    <dbReference type="NCBI Taxonomy" id="2518991"/>
    <lineage>
        <taxon>Bacteria</taxon>
        <taxon>Pseudomonadati</taxon>
        <taxon>Pseudomonadota</taxon>
        <taxon>Gammaproteobacteria</taxon>
        <taxon>Cellvibrionales</taxon>
        <taxon>Halieaceae</taxon>
        <taxon>Marimicrobium</taxon>
    </lineage>
</organism>
<evidence type="ECO:0000313" key="1">
    <source>
        <dbReference type="EMBL" id="MCX2978801.1"/>
    </source>
</evidence>
<sequence length="687" mass="71826">MKPLHSRTQYPPSPVYLCSVLKRASISGGIAAVLLGILTTSLPAVALDMKGALTLGGEAVPGAKVTLWKTAGTESPRVIRETSSDAEGFFELKNLDPDRAGNIYYISTAGGVREGTALMSVIGETPLNSVVINELTTVASVFTSARFINGARISGNPLGVRIAAGNASNLVDPITGTWGNVLLNSLNSTQNTTLARLNTLGSMIVAFGTIAEDPWRAAFLNATATGTNPAPIDTLEALSGIAKAPWANPEELFKLFEEAYPQPKDGSRREAPYAPYLAYAPKDFAMILSFAGGGIFAPGKLQIDDEGNIWSGVNWMPGSQSGVYHNIGGGTIKLSPKGTALSPPITGFTGMGVDGIGWGTGMANDRVWVSSFNGSIGVMDLEGRQIGQESDFPMAGKVGNLMGVGVAGNGDVWIADATKNQLLYFPGGEPKDGSVVDVKGLKSPFGIAIDRQNRVWVSSSQSNTVTRFPASDPSKSEAFEVGTSARGVALDSKGNLWVASNMSPGFPAPTLPAGTPIMKQFQLMTEQMLPIMAKGTISAEKPTGVLNMIRADGSQPAPKGFTGDKGVFIPWGVSIDGNDDVWFGNFWGRGVGLMAGDDTQGHPEGTKTGDVIHVFQSGSIQMITDVVVDQAGNAWAANNWNDVDAVVNDVNPARESTTWGGGTGITVIYGVASPVHAPAIGEAHKPK</sequence>
<name>A0ABT3T935_9GAMM</name>